<dbReference type="InterPro" id="IPR029058">
    <property type="entry name" value="AB_hydrolase_fold"/>
</dbReference>
<reference evidence="1 2" key="1">
    <citation type="submission" date="2019-02" db="EMBL/GenBank/DDBJ databases">
        <title>Genomic Encyclopedia of Type Strains, Phase IV (KMG-IV): sequencing the most valuable type-strain genomes for metagenomic binning, comparative biology and taxonomic classification.</title>
        <authorList>
            <person name="Goeker M."/>
        </authorList>
    </citation>
    <scope>NUCLEOTIDE SEQUENCE [LARGE SCALE GENOMIC DNA]</scope>
    <source>
        <strain evidence="1 2">DSM 23814</strain>
    </source>
</reference>
<dbReference type="AlphaFoldDB" id="A0A4Q7VDV3"/>
<keyword evidence="2" id="KW-1185">Reference proteome</keyword>
<dbReference type="SUPFAM" id="SSF53474">
    <property type="entry name" value="alpha/beta-Hydrolases"/>
    <property type="match status" value="1"/>
</dbReference>
<dbReference type="EMBL" id="SHKO01000002">
    <property type="protein sequence ID" value="RZT94237.1"/>
    <property type="molecule type" value="Genomic_DNA"/>
</dbReference>
<accession>A0A4Q7VDV3</accession>
<evidence type="ECO:0000313" key="1">
    <source>
        <dbReference type="EMBL" id="RZT94237.1"/>
    </source>
</evidence>
<organism evidence="1 2">
    <name type="scientific">Advenella incenata</name>
    <dbReference type="NCBI Taxonomy" id="267800"/>
    <lineage>
        <taxon>Bacteria</taxon>
        <taxon>Pseudomonadati</taxon>
        <taxon>Pseudomonadota</taxon>
        <taxon>Betaproteobacteria</taxon>
        <taxon>Burkholderiales</taxon>
        <taxon>Alcaligenaceae</taxon>
    </lineage>
</organism>
<comment type="caution">
    <text evidence="1">The sequence shown here is derived from an EMBL/GenBank/DDBJ whole genome shotgun (WGS) entry which is preliminary data.</text>
</comment>
<dbReference type="Gene3D" id="3.40.50.1820">
    <property type="entry name" value="alpha/beta hydrolase"/>
    <property type="match status" value="1"/>
</dbReference>
<name>A0A4Q7VDV3_9BURK</name>
<sequence>MSDNTLDEVNGFKREIKITDGGILLSTQPDPDIQYAFYLKKAKEVHRNYYTEDASVLFDIEPVAGDYIASFFYKKNNEIKAIRTFFSIDSDKHIIIEERKNYVKTEIASTNEYRIDYYDAGSDITFIVFNGTGSGLHAVPFGLNYLMKNGYNVVACLQNKNQYQGLSFEDFERLVKPIVSGKKTFLYGSSLGGYCAVYYAGAVDGTVIASAPRNSGHPELIRRSRGRSKFNADNFKHPAISENKRTINPVYIFIDPTYNSDVFFYKRFIAPTYRKAQRLEFPFAGHEVLMHVKGAGQLHSIITRIVNMQGRITIDTSTETEFTDIGRARYYIAQKNKTMAIEFIERAFSRGDINEQAFATLGVLKRRAQLIDSDE</sequence>
<dbReference type="Proteomes" id="UP000293398">
    <property type="component" value="Unassembled WGS sequence"/>
</dbReference>
<gene>
    <name evidence="1" type="ORF">EV681_2655</name>
</gene>
<protein>
    <submittedName>
        <fullName evidence="1">Uncharacterized protein</fullName>
    </submittedName>
</protein>
<evidence type="ECO:0000313" key="2">
    <source>
        <dbReference type="Proteomes" id="UP000293398"/>
    </source>
</evidence>
<proteinExistence type="predicted"/>